<evidence type="ECO:0000313" key="8">
    <source>
        <dbReference type="Proteomes" id="UP000217785"/>
    </source>
</evidence>
<evidence type="ECO:0000256" key="1">
    <source>
        <dbReference type="ARBA" id="ARBA00004141"/>
    </source>
</evidence>
<evidence type="ECO:0000256" key="5">
    <source>
        <dbReference type="SAM" id="Phobius"/>
    </source>
</evidence>
<name>A0A292YPT3_9BACL</name>
<feature type="domain" description="Cytochrome c assembly protein" evidence="6">
    <location>
        <begin position="67"/>
        <end position="262"/>
    </location>
</feature>
<dbReference type="InterPro" id="IPR045062">
    <property type="entry name" value="Cyt_c_biogenesis_CcsA/CcmC"/>
</dbReference>
<feature type="transmembrane region" description="Helical" evidence="5">
    <location>
        <begin position="6"/>
        <end position="24"/>
    </location>
</feature>
<comment type="caution">
    <text evidence="7">The sequence shown here is derived from an EMBL/GenBank/DDBJ whole genome shotgun (WGS) entry which is preliminary data.</text>
</comment>
<keyword evidence="2 5" id="KW-0812">Transmembrane</keyword>
<feature type="transmembrane region" description="Helical" evidence="5">
    <location>
        <begin position="128"/>
        <end position="154"/>
    </location>
</feature>
<comment type="subcellular location">
    <subcellularLocation>
        <location evidence="1">Membrane</location>
        <topology evidence="1">Multi-pass membrane protein</topology>
    </subcellularLocation>
</comment>
<dbReference type="InterPro" id="IPR002541">
    <property type="entry name" value="Cyt_c_assembly"/>
</dbReference>
<keyword evidence="3 5" id="KW-1133">Transmembrane helix</keyword>
<feature type="transmembrane region" description="Helical" evidence="5">
    <location>
        <begin position="184"/>
        <end position="205"/>
    </location>
</feature>
<evidence type="ECO:0000256" key="2">
    <source>
        <dbReference type="ARBA" id="ARBA00022692"/>
    </source>
</evidence>
<dbReference type="PANTHER" id="PTHR30071:SF15">
    <property type="entry name" value="PROTEIN HEMX"/>
    <property type="match status" value="1"/>
</dbReference>
<dbReference type="GO" id="GO:0020037">
    <property type="term" value="F:heme binding"/>
    <property type="evidence" value="ECO:0007669"/>
    <property type="project" value="InterPro"/>
</dbReference>
<accession>A0A292YPT3</accession>
<dbReference type="Proteomes" id="UP000217785">
    <property type="component" value="Unassembled WGS sequence"/>
</dbReference>
<evidence type="ECO:0000256" key="4">
    <source>
        <dbReference type="ARBA" id="ARBA00023136"/>
    </source>
</evidence>
<feature type="transmembrane region" description="Helical" evidence="5">
    <location>
        <begin position="63"/>
        <end position="89"/>
    </location>
</feature>
<sequence>MQVSVLLYDIMTFIYAVAVLLYFVDFIHPNLKANRFAFGLVFAVWIIQSVFFIMRMLELNYVPILTTFETMIFFSWILITFSLVINFFYKIDLFTFFTNVAGFAAVAFVTFTYKGATSLAASLQGNLLVLHISMALLSYACFLLATIFSIMYLIQEKLLKEKRWNDLFRRLPSLDQLEQFSHRLVVFGFPLLLTAMILGAIWYNARYDEILILDPKPVVSLLVLVNYGISIYLRVSAGWLGRRLAWINITGFVGVVINYLIVGEFFSDFHNWR</sequence>
<feature type="transmembrane region" description="Helical" evidence="5">
    <location>
        <begin position="96"/>
        <end position="116"/>
    </location>
</feature>
<dbReference type="RefSeq" id="WP_096182226.1">
    <property type="nucleotide sequence ID" value="NZ_BDUF01000057.1"/>
</dbReference>
<protein>
    <submittedName>
        <fullName evidence="7">Cytochrome c assembly protein</fullName>
    </submittedName>
</protein>
<dbReference type="AlphaFoldDB" id="A0A292YPT3"/>
<dbReference type="GO" id="GO:0005886">
    <property type="term" value="C:plasma membrane"/>
    <property type="evidence" value="ECO:0007669"/>
    <property type="project" value="TreeGrafter"/>
</dbReference>
<organism evidence="7 8">
    <name type="scientific">Effusibacillus lacus</name>
    <dbReference type="NCBI Taxonomy" id="1348429"/>
    <lineage>
        <taxon>Bacteria</taxon>
        <taxon>Bacillati</taxon>
        <taxon>Bacillota</taxon>
        <taxon>Bacilli</taxon>
        <taxon>Bacillales</taxon>
        <taxon>Alicyclobacillaceae</taxon>
        <taxon>Effusibacillus</taxon>
    </lineage>
</organism>
<feature type="transmembrane region" description="Helical" evidence="5">
    <location>
        <begin position="36"/>
        <end position="57"/>
    </location>
</feature>
<keyword evidence="4 5" id="KW-0472">Membrane</keyword>
<keyword evidence="8" id="KW-1185">Reference proteome</keyword>
<evidence type="ECO:0000313" key="7">
    <source>
        <dbReference type="EMBL" id="GAX90505.1"/>
    </source>
</evidence>
<dbReference type="OrthoDB" id="2417400at2"/>
<evidence type="ECO:0000256" key="3">
    <source>
        <dbReference type="ARBA" id="ARBA00022989"/>
    </source>
</evidence>
<gene>
    <name evidence="7" type="ORF">EFBL_2132</name>
</gene>
<evidence type="ECO:0000259" key="6">
    <source>
        <dbReference type="Pfam" id="PF01578"/>
    </source>
</evidence>
<dbReference type="PANTHER" id="PTHR30071">
    <property type="entry name" value="HEME EXPORTER PROTEIN C"/>
    <property type="match status" value="1"/>
</dbReference>
<feature type="transmembrane region" description="Helical" evidence="5">
    <location>
        <begin position="217"/>
        <end position="233"/>
    </location>
</feature>
<dbReference type="Pfam" id="PF01578">
    <property type="entry name" value="Cytochrom_C_asm"/>
    <property type="match status" value="1"/>
</dbReference>
<dbReference type="EMBL" id="BDUF01000057">
    <property type="protein sequence ID" value="GAX90505.1"/>
    <property type="molecule type" value="Genomic_DNA"/>
</dbReference>
<reference evidence="8" key="1">
    <citation type="submission" date="2017-07" db="EMBL/GenBank/DDBJ databases">
        <title>Draft genome sequence of Effusibacillus lacus strain skLN1.</title>
        <authorList>
            <person name="Watanabe M."/>
            <person name="Kojima H."/>
            <person name="Fukui M."/>
        </authorList>
    </citation>
    <scope>NUCLEOTIDE SEQUENCE [LARGE SCALE GENOMIC DNA]</scope>
    <source>
        <strain evidence="8">skLN1</strain>
    </source>
</reference>
<dbReference type="GO" id="GO:0017004">
    <property type="term" value="P:cytochrome complex assembly"/>
    <property type="evidence" value="ECO:0007669"/>
    <property type="project" value="InterPro"/>
</dbReference>
<proteinExistence type="predicted"/>
<feature type="transmembrane region" description="Helical" evidence="5">
    <location>
        <begin position="245"/>
        <end position="266"/>
    </location>
</feature>